<dbReference type="EMBL" id="DRZI01000190">
    <property type="protein sequence ID" value="HHP81897.1"/>
    <property type="molecule type" value="Genomic_DNA"/>
</dbReference>
<evidence type="ECO:0000313" key="3">
    <source>
        <dbReference type="EMBL" id="HHP81897.1"/>
    </source>
</evidence>
<feature type="binding site" evidence="2">
    <location>
        <position position="207"/>
    </location>
    <ligand>
        <name>pyruvate</name>
        <dbReference type="ChEBI" id="CHEBI:15361"/>
    </ligand>
</feature>
<gene>
    <name evidence="3" type="ORF">ENM84_04450</name>
</gene>
<dbReference type="GO" id="GO:0019262">
    <property type="term" value="P:N-acetylneuraminate catabolic process"/>
    <property type="evidence" value="ECO:0007669"/>
    <property type="project" value="TreeGrafter"/>
</dbReference>
<accession>A0A7C5TIL4</accession>
<dbReference type="Pfam" id="PF00701">
    <property type="entry name" value="DHDPS"/>
    <property type="match status" value="1"/>
</dbReference>
<dbReference type="GO" id="GO:0008747">
    <property type="term" value="F:N-acetylneuraminate lyase activity"/>
    <property type="evidence" value="ECO:0007669"/>
    <property type="project" value="TreeGrafter"/>
</dbReference>
<protein>
    <submittedName>
        <fullName evidence="3">Dihydrodipicolinate synthase family protein</fullName>
    </submittedName>
</protein>
<dbReference type="AlphaFoldDB" id="A0A7C5TIL4"/>
<evidence type="ECO:0000256" key="1">
    <source>
        <dbReference type="PIRSR" id="PIRSR001365-1"/>
    </source>
</evidence>
<evidence type="ECO:0000256" key="2">
    <source>
        <dbReference type="PIRSR" id="PIRSR001365-2"/>
    </source>
</evidence>
<dbReference type="PANTHER" id="PTHR42849">
    <property type="entry name" value="N-ACETYLNEURAMINATE LYASE"/>
    <property type="match status" value="1"/>
</dbReference>
<dbReference type="InterPro" id="IPR013785">
    <property type="entry name" value="Aldolase_TIM"/>
</dbReference>
<name>A0A7C5TIL4_9CREN</name>
<dbReference type="InterPro" id="IPR002220">
    <property type="entry name" value="DapA-like"/>
</dbReference>
<dbReference type="PANTHER" id="PTHR42849:SF1">
    <property type="entry name" value="N-ACETYLNEURAMINATE LYASE"/>
    <property type="match status" value="1"/>
</dbReference>
<feature type="active site" description="Schiff-base intermediate with substrate" evidence="1">
    <location>
        <position position="165"/>
    </location>
</feature>
<feature type="active site" description="Proton donor/acceptor" evidence="1">
    <location>
        <position position="136"/>
    </location>
</feature>
<dbReference type="PIRSF" id="PIRSF001365">
    <property type="entry name" value="DHDPS"/>
    <property type="match status" value="1"/>
</dbReference>
<dbReference type="GO" id="GO:0005829">
    <property type="term" value="C:cytosol"/>
    <property type="evidence" value="ECO:0007669"/>
    <property type="project" value="TreeGrafter"/>
</dbReference>
<dbReference type="PRINTS" id="PR00146">
    <property type="entry name" value="DHPICSNTHASE"/>
</dbReference>
<reference evidence="3" key="1">
    <citation type="journal article" date="2020" name="mSystems">
        <title>Genome- and Community-Level Interaction Insights into Carbon Utilization and Element Cycling Functions of Hydrothermarchaeota in Hydrothermal Sediment.</title>
        <authorList>
            <person name="Zhou Z."/>
            <person name="Liu Y."/>
            <person name="Xu W."/>
            <person name="Pan J."/>
            <person name="Luo Z.H."/>
            <person name="Li M."/>
        </authorList>
    </citation>
    <scope>NUCLEOTIDE SEQUENCE [LARGE SCALE GENOMIC DNA]</scope>
    <source>
        <strain evidence="3">SpSt-1121</strain>
    </source>
</reference>
<dbReference type="GO" id="GO:0008675">
    <property type="term" value="F:2-dehydro-3-deoxy-phosphogluconate aldolase activity"/>
    <property type="evidence" value="ECO:0007669"/>
    <property type="project" value="UniProtKB-ARBA"/>
</dbReference>
<organism evidence="3">
    <name type="scientific">Ignisphaera aggregans</name>
    <dbReference type="NCBI Taxonomy" id="334771"/>
    <lineage>
        <taxon>Archaea</taxon>
        <taxon>Thermoproteota</taxon>
        <taxon>Thermoprotei</taxon>
        <taxon>Desulfurococcales</taxon>
        <taxon>Desulfurococcaceae</taxon>
        <taxon>Ignisphaera</taxon>
    </lineage>
</organism>
<dbReference type="SMART" id="SM01130">
    <property type="entry name" value="DHDPS"/>
    <property type="match status" value="1"/>
</dbReference>
<sequence>MRYRVEGILTALLTPLTKNNDLCTECIKAMIEFQISKGVNALFLTGTYGEGVILSNAVKEKVYRYAIEFSNNRLSLLPHVGGADIESIANLAKAAKDLGYRVVSVVGPIYHKPTKKGLVEFFSYIASKADVDIVIYNNKGRQGYNISPDDFEYISRELSAVVGIKDTSYDIEQMIEYVKRFGSSYFIGGAGDNFLYVTFAIGMSAHICGISNVFPEIAVELYKAVKSGDHSKAIELQYKIVRVRRILARFGLETQELLREVLRFRGIDSGYPPIQMREGLNNKQVEELRKSLESIVGEYFIV</sequence>
<dbReference type="SUPFAM" id="SSF51569">
    <property type="entry name" value="Aldolase"/>
    <property type="match status" value="1"/>
</dbReference>
<comment type="caution">
    <text evidence="3">The sequence shown here is derived from an EMBL/GenBank/DDBJ whole genome shotgun (WGS) entry which is preliminary data.</text>
</comment>
<dbReference type="Gene3D" id="3.20.20.70">
    <property type="entry name" value="Aldolase class I"/>
    <property type="match status" value="1"/>
</dbReference>
<dbReference type="CDD" id="cd00408">
    <property type="entry name" value="DHDPS-like"/>
    <property type="match status" value="1"/>
</dbReference>
<proteinExistence type="predicted"/>